<comment type="subcellular location">
    <subcellularLocation>
        <location evidence="2">Secreted</location>
    </subcellularLocation>
</comment>
<dbReference type="EC" id="1.1.99.29" evidence="5"/>
<reference evidence="19 20" key="1">
    <citation type="journal article" date="2020" name="ISME J.">
        <title>Uncovering the hidden diversity of litter-decomposition mechanisms in mushroom-forming fungi.</title>
        <authorList>
            <person name="Floudas D."/>
            <person name="Bentzer J."/>
            <person name="Ahren D."/>
            <person name="Johansson T."/>
            <person name="Persson P."/>
            <person name="Tunlid A."/>
        </authorList>
    </citation>
    <scope>NUCLEOTIDE SEQUENCE [LARGE SCALE GENOMIC DNA]</scope>
    <source>
        <strain evidence="19 20">CBS 146.42</strain>
    </source>
</reference>
<dbReference type="InterPro" id="IPR012132">
    <property type="entry name" value="GMC_OxRdtase"/>
</dbReference>
<evidence type="ECO:0000256" key="7">
    <source>
        <dbReference type="ARBA" id="ARBA00022630"/>
    </source>
</evidence>
<dbReference type="Gene3D" id="3.50.50.60">
    <property type="entry name" value="FAD/NAD(P)-binding domain"/>
    <property type="match status" value="1"/>
</dbReference>
<comment type="catalytic activity">
    <reaction evidence="15">
        <text>pyranose + acceptor = pyranos-3-ulose + reduced acceptor.</text>
        <dbReference type="EC" id="1.1.99.29"/>
    </reaction>
</comment>
<evidence type="ECO:0000256" key="17">
    <source>
        <dbReference type="ARBA" id="ARBA00034059"/>
    </source>
</evidence>
<protein>
    <recommendedName>
        <fullName evidence="5">pyranose dehydrogenase (acceptor)</fullName>
        <ecNumber evidence="5">1.1.99.29</ecNumber>
    </recommendedName>
</protein>
<dbReference type="Pfam" id="PF05199">
    <property type="entry name" value="GMC_oxred_C"/>
    <property type="match status" value="1"/>
</dbReference>
<comment type="cofactor">
    <cofactor evidence="1">
        <name>FAD</name>
        <dbReference type="ChEBI" id="CHEBI:57692"/>
    </cofactor>
</comment>
<keyword evidence="8" id="KW-0732">Signal</keyword>
<dbReference type="PROSITE" id="PS00624">
    <property type="entry name" value="GMC_OXRED_2"/>
    <property type="match status" value="1"/>
</dbReference>
<dbReference type="GO" id="GO:0050660">
    <property type="term" value="F:flavin adenine dinucleotide binding"/>
    <property type="evidence" value="ECO:0007669"/>
    <property type="project" value="InterPro"/>
</dbReference>
<dbReference type="PANTHER" id="PTHR11552">
    <property type="entry name" value="GLUCOSE-METHANOL-CHOLINE GMC OXIDOREDUCTASE"/>
    <property type="match status" value="1"/>
</dbReference>
<evidence type="ECO:0000256" key="6">
    <source>
        <dbReference type="ARBA" id="ARBA00022525"/>
    </source>
</evidence>
<dbReference type="EMBL" id="JAACJO010000016">
    <property type="protein sequence ID" value="KAF5349556.1"/>
    <property type="molecule type" value="Genomic_DNA"/>
</dbReference>
<dbReference type="InterPro" id="IPR036188">
    <property type="entry name" value="FAD/NAD-bd_sf"/>
</dbReference>
<evidence type="ECO:0000313" key="20">
    <source>
        <dbReference type="Proteomes" id="UP000559027"/>
    </source>
</evidence>
<comment type="catalytic activity">
    <reaction evidence="13">
        <text>pyranose + acceptor = pyranos-2-ulose + reduced acceptor.</text>
        <dbReference type="EC" id="1.1.99.29"/>
    </reaction>
</comment>
<accession>A0A8H5FUF8</accession>
<sequence length="326" mass="34809">MPLSASLTLLTAQKEVILSAGAINSPQILLQSGIGDETELQNVAISPLHSLPSVGKNMTDQPYVSVVWTTNSAAPPLNTTAALEEWKQNHTGPFTMSSTASNHIAFLRLPDDSPIFETFMDPAAGPNTPHMELTPLVSDLINGGLSLNVITLQDNGGLGQTSDGTFVSMGITFLTPTSRGSVSITSSNPFEPPQIDPNLLASDFDIFTYRESVKASQRFFSAPAWKDYVVAPFRPPANATSDEDLDAYLRQNAISSSHAAGTCAMSAEDAQYGVVNPDLRVKGIKGLRVVDASIMPFIPAGHLQVPVYVIAEKAADMIKSDWCSET</sequence>
<evidence type="ECO:0000256" key="5">
    <source>
        <dbReference type="ARBA" id="ARBA00013177"/>
    </source>
</evidence>
<comment type="function">
    <text evidence="12">Catalyzes the single-oxidation or sequential double oxidation reaction of carbohydrates primarily at carbon-2 and/or carbon-3 with the concomitant reduction of the flavin. The enzyme exhibits a broad sugar substrate specificity, oxidizing different aldopyranoses to the corresponding C-1, C-2, C-3 or C-1,2, C-2,3 and C-3,4 (di)dehydro sugars with substrate-specific regioselectivity. Accepts only a narrow range of electron acceptors such as substituted benzoquinones and complexed metal ions and reacts extremely slowly with O(2) as acceptor. May play a role in the natural recycling of plant matter by oxidizing all major monosaccharides in lignocellulose and by reducing quinone compounds or reactive radical species generated during lignin depolymerization.</text>
</comment>
<evidence type="ECO:0000313" key="19">
    <source>
        <dbReference type="EMBL" id="KAF5349556.1"/>
    </source>
</evidence>
<evidence type="ECO:0000256" key="3">
    <source>
        <dbReference type="ARBA" id="ARBA00010790"/>
    </source>
</evidence>
<dbReference type="PANTHER" id="PTHR11552:SF201">
    <property type="entry name" value="GLUCOSE-METHANOL-CHOLINE OXIDOREDUCTASE N-TERMINAL DOMAIN-CONTAINING PROTEIN"/>
    <property type="match status" value="1"/>
</dbReference>
<dbReference type="Proteomes" id="UP000559027">
    <property type="component" value="Unassembled WGS sequence"/>
</dbReference>
<evidence type="ECO:0000256" key="13">
    <source>
        <dbReference type="ARBA" id="ARBA00033986"/>
    </source>
</evidence>
<comment type="similarity">
    <text evidence="3">Belongs to the GMC oxidoreductase family.</text>
</comment>
<keyword evidence="11" id="KW-0325">Glycoprotein</keyword>
<name>A0A8H5FUF8_9AGAR</name>
<evidence type="ECO:0000256" key="8">
    <source>
        <dbReference type="ARBA" id="ARBA00022729"/>
    </source>
</evidence>
<dbReference type="OrthoDB" id="269227at2759"/>
<comment type="subunit">
    <text evidence="4">Monomer.</text>
</comment>
<gene>
    <name evidence="19" type="ORF">D9756_008804</name>
</gene>
<dbReference type="AlphaFoldDB" id="A0A8H5FUF8"/>
<evidence type="ECO:0000256" key="2">
    <source>
        <dbReference type="ARBA" id="ARBA00004613"/>
    </source>
</evidence>
<dbReference type="SUPFAM" id="SSF54373">
    <property type="entry name" value="FAD-linked reductases, C-terminal domain"/>
    <property type="match status" value="1"/>
</dbReference>
<evidence type="ECO:0000256" key="1">
    <source>
        <dbReference type="ARBA" id="ARBA00001974"/>
    </source>
</evidence>
<evidence type="ECO:0000256" key="16">
    <source>
        <dbReference type="ARBA" id="ARBA00034050"/>
    </source>
</evidence>
<evidence type="ECO:0000256" key="10">
    <source>
        <dbReference type="ARBA" id="ARBA00023002"/>
    </source>
</evidence>
<evidence type="ECO:0000256" key="4">
    <source>
        <dbReference type="ARBA" id="ARBA00011245"/>
    </source>
</evidence>
<dbReference type="SUPFAM" id="SSF51905">
    <property type="entry name" value="FAD/NAD(P)-binding domain"/>
    <property type="match status" value="1"/>
</dbReference>
<evidence type="ECO:0000256" key="15">
    <source>
        <dbReference type="ARBA" id="ARBA00034029"/>
    </source>
</evidence>
<comment type="catalytic activity">
    <reaction evidence="14">
        <text>pyranose + acceptor = pyranos-2,3-diulose + reduced acceptor.</text>
        <dbReference type="EC" id="1.1.99.29"/>
    </reaction>
</comment>
<evidence type="ECO:0000256" key="12">
    <source>
        <dbReference type="ARBA" id="ARBA00024699"/>
    </source>
</evidence>
<comment type="catalytic activity">
    <reaction evidence="16">
        <text>a pyranoside + acceptor = a pyranosid-3-ulose + reduced acceptor.</text>
        <dbReference type="EC" id="1.1.99.29"/>
    </reaction>
</comment>
<keyword evidence="10" id="KW-0560">Oxidoreductase</keyword>
<dbReference type="GO" id="GO:0033718">
    <property type="term" value="F:pyranose dehydrogenase (acceptor) activity"/>
    <property type="evidence" value="ECO:0007669"/>
    <property type="project" value="UniProtKB-EC"/>
</dbReference>
<organism evidence="19 20">
    <name type="scientific">Leucocoprinus leucothites</name>
    <dbReference type="NCBI Taxonomy" id="201217"/>
    <lineage>
        <taxon>Eukaryota</taxon>
        <taxon>Fungi</taxon>
        <taxon>Dikarya</taxon>
        <taxon>Basidiomycota</taxon>
        <taxon>Agaricomycotina</taxon>
        <taxon>Agaricomycetes</taxon>
        <taxon>Agaricomycetidae</taxon>
        <taxon>Agaricales</taxon>
        <taxon>Agaricineae</taxon>
        <taxon>Agaricaceae</taxon>
        <taxon>Leucocoprinus</taxon>
    </lineage>
</organism>
<evidence type="ECO:0000256" key="14">
    <source>
        <dbReference type="ARBA" id="ARBA00034010"/>
    </source>
</evidence>
<keyword evidence="6" id="KW-0964">Secreted</keyword>
<dbReference type="InterPro" id="IPR000172">
    <property type="entry name" value="GMC_OxRdtase_N"/>
</dbReference>
<dbReference type="Pfam" id="PF00732">
    <property type="entry name" value="GMC_oxred_N"/>
    <property type="match status" value="1"/>
</dbReference>
<evidence type="ECO:0000256" key="9">
    <source>
        <dbReference type="ARBA" id="ARBA00022827"/>
    </source>
</evidence>
<feature type="domain" description="Glucose-methanol-choline oxidoreductase N-terminal" evidence="18">
    <location>
        <begin position="21"/>
        <end position="35"/>
    </location>
</feature>
<comment type="catalytic activity">
    <reaction evidence="17">
        <text>a pyranoside + acceptor = a pyranosid-3,4-diulose + reduced acceptor.</text>
        <dbReference type="EC" id="1.1.99.29"/>
    </reaction>
</comment>
<evidence type="ECO:0000259" key="18">
    <source>
        <dbReference type="PROSITE" id="PS00624"/>
    </source>
</evidence>
<keyword evidence="9" id="KW-0274">FAD</keyword>
<evidence type="ECO:0000256" key="11">
    <source>
        <dbReference type="ARBA" id="ARBA00023180"/>
    </source>
</evidence>
<comment type="caution">
    <text evidence="19">The sequence shown here is derived from an EMBL/GenBank/DDBJ whole genome shotgun (WGS) entry which is preliminary data.</text>
</comment>
<dbReference type="InterPro" id="IPR007867">
    <property type="entry name" value="GMC_OxRtase_C"/>
</dbReference>
<dbReference type="GO" id="GO:0005576">
    <property type="term" value="C:extracellular region"/>
    <property type="evidence" value="ECO:0007669"/>
    <property type="project" value="UniProtKB-SubCell"/>
</dbReference>
<dbReference type="Gene3D" id="3.30.560.10">
    <property type="entry name" value="Glucose Oxidase, domain 3"/>
    <property type="match status" value="1"/>
</dbReference>
<keyword evidence="7" id="KW-0285">Flavoprotein</keyword>
<proteinExistence type="inferred from homology"/>
<keyword evidence="20" id="KW-1185">Reference proteome</keyword>